<proteinExistence type="predicted"/>
<evidence type="ECO:0000313" key="3">
    <source>
        <dbReference type="EMBL" id="RJF96488.1"/>
    </source>
</evidence>
<dbReference type="PANTHER" id="PTHR41248:SF1">
    <property type="entry name" value="NORD PROTEIN"/>
    <property type="match status" value="1"/>
</dbReference>
<dbReference type="AlphaFoldDB" id="A0A418WV13"/>
<dbReference type="Proteomes" id="UP000285190">
    <property type="component" value="Unassembled WGS sequence"/>
</dbReference>
<dbReference type="PROSITE" id="PS50234">
    <property type="entry name" value="VWFA"/>
    <property type="match status" value="1"/>
</dbReference>
<dbReference type="InterPro" id="IPR036465">
    <property type="entry name" value="vWFA_dom_sf"/>
</dbReference>
<comment type="caution">
    <text evidence="3">The sequence shown here is derived from an EMBL/GenBank/DDBJ whole genome shotgun (WGS) entry which is preliminary data.</text>
</comment>
<evidence type="ECO:0000259" key="2">
    <source>
        <dbReference type="PROSITE" id="PS50234"/>
    </source>
</evidence>
<reference evidence="3 4" key="1">
    <citation type="submission" date="2018-09" db="EMBL/GenBank/DDBJ databases">
        <authorList>
            <person name="Zhu H."/>
        </authorList>
    </citation>
    <scope>NUCLEOTIDE SEQUENCE [LARGE SCALE GENOMIC DNA]</scope>
    <source>
        <strain evidence="3 4">K2R10-39</strain>
    </source>
</reference>
<evidence type="ECO:0000313" key="4">
    <source>
        <dbReference type="Proteomes" id="UP000285190"/>
    </source>
</evidence>
<dbReference type="EMBL" id="QYUN01000003">
    <property type="protein sequence ID" value="RJF96488.1"/>
    <property type="molecule type" value="Genomic_DNA"/>
</dbReference>
<dbReference type="InterPro" id="IPR051928">
    <property type="entry name" value="NorD/CobT"/>
</dbReference>
<dbReference type="SUPFAM" id="SSF53300">
    <property type="entry name" value="vWA-like"/>
    <property type="match status" value="1"/>
</dbReference>
<sequence length="715" mass="79097">MRCRDSSKRISDESQLPSAHSAMTPSTPGIMRKDIDRMDHANDGSAALDPAWSLARTAWMADGATQLVPLVEQKLHALGRRLNADEFAALIELLDSLKAVTVTGAAQVINRLEFLLDRVNVDGLGRWILTGLRMHPADPGFQERYLSLDDAASVAALAAEEGAQAPSACFPALAYYLNGLAESPLDIQARRQTILNGPPARPVITDTALLLPDSYTILDGEDRAMLYRAAVAHAVAHIRHSPRKLPTAGLKPLGIAVVSTIEDARAERLLLREYPGLANLFLPFLRKTTHERDLGFAWLAVRLHHALLDPGYQDDNYWVNKGRRLFEENAGELDDYQRFREIASILANDLGQMRVRFNAQQYAVSPAYCDDNSCLWDYAGSSAPAPMEQDIEVKGARLEQAEAAPDATPVSVEAATSATFSYPEWDYRINACREGWCTVVERADGPRLASVRSAGESPATAPRIAMPKSARSGQIDRHRRLRRQWEGEEIDLNAAIEFFVDRRRHASPESRVFMRPGRREHRTAILVLMDLSESANDRIPGRFDSILDMEKKAAWMLAQAVADSDNRLAIHGFCSNTRHEVNYTRFIEFGEVVGAPQQKAIARASAAYSTRMGAALRHAAALLDEEDSERKVVIMVTDGAPSDIDVFDDEYLILDAQAGVNHARQHGVDCFCLTIDADAERYVKRIFGAKNYRIVDDPLSLPAQLSGVFAHINGL</sequence>
<feature type="region of interest" description="Disordered" evidence="1">
    <location>
        <begin position="1"/>
        <end position="33"/>
    </location>
</feature>
<protein>
    <submittedName>
        <fullName evidence="3">VWA domain-containing protein</fullName>
    </submittedName>
</protein>
<feature type="region of interest" description="Disordered" evidence="1">
    <location>
        <begin position="450"/>
        <end position="477"/>
    </location>
</feature>
<feature type="compositionally biased region" description="Basic and acidic residues" evidence="1">
    <location>
        <begin position="1"/>
        <end position="12"/>
    </location>
</feature>
<organism evidence="3 4">
    <name type="scientific">Noviherbaspirillum cavernae</name>
    <dbReference type="NCBI Taxonomy" id="2320862"/>
    <lineage>
        <taxon>Bacteria</taxon>
        <taxon>Pseudomonadati</taxon>
        <taxon>Pseudomonadota</taxon>
        <taxon>Betaproteobacteria</taxon>
        <taxon>Burkholderiales</taxon>
        <taxon>Oxalobacteraceae</taxon>
        <taxon>Noviherbaspirillum</taxon>
    </lineage>
</organism>
<dbReference type="InterPro" id="IPR002035">
    <property type="entry name" value="VWF_A"/>
</dbReference>
<dbReference type="SMART" id="SM00327">
    <property type="entry name" value="VWA"/>
    <property type="match status" value="1"/>
</dbReference>
<feature type="domain" description="VWFA" evidence="2">
    <location>
        <begin position="524"/>
        <end position="712"/>
    </location>
</feature>
<accession>A0A418WV13</accession>
<dbReference type="Gene3D" id="3.40.50.410">
    <property type="entry name" value="von Willebrand factor, type A domain"/>
    <property type="match status" value="1"/>
</dbReference>
<dbReference type="PANTHER" id="PTHR41248">
    <property type="entry name" value="NORD PROTEIN"/>
    <property type="match status" value="1"/>
</dbReference>
<evidence type="ECO:0000256" key="1">
    <source>
        <dbReference type="SAM" id="MobiDB-lite"/>
    </source>
</evidence>
<feature type="compositionally biased region" description="Polar residues" evidence="1">
    <location>
        <begin position="13"/>
        <end position="27"/>
    </location>
</feature>
<keyword evidence="4" id="KW-1185">Reference proteome</keyword>
<gene>
    <name evidence="3" type="ORF">D3870_18705</name>
</gene>
<dbReference type="Pfam" id="PF00092">
    <property type="entry name" value="VWA"/>
    <property type="match status" value="1"/>
</dbReference>
<name>A0A418WV13_9BURK</name>